<evidence type="ECO:0000256" key="1">
    <source>
        <dbReference type="ARBA" id="ARBA00000553"/>
    </source>
</evidence>
<keyword evidence="6" id="KW-0378">Hydrolase</keyword>
<keyword evidence="5" id="KW-0479">Metal-binding</keyword>
<evidence type="ECO:0000256" key="8">
    <source>
        <dbReference type="ARBA" id="ARBA00047989"/>
    </source>
</evidence>
<comment type="function">
    <text evidence="2">Purine nucleoside enzyme that catalyzes the phosphorolysis of adenosine and inosine nucleosides, yielding D-ribose 1-phosphate and the respective free bases, adenine and hypoxanthine. Also catalyzes the phosphorolysis of S-methyl-5'-thioadenosine into adenine and S-methyl-5-thio-alpha-D-ribose 1-phosphate. Also has adenosine deaminase activity.</text>
</comment>
<accession>A0A6N7W2L9</accession>
<evidence type="ECO:0000256" key="6">
    <source>
        <dbReference type="ARBA" id="ARBA00022801"/>
    </source>
</evidence>
<keyword evidence="7" id="KW-0862">Zinc</keyword>
<dbReference type="InterPro" id="IPR011324">
    <property type="entry name" value="Cytotoxic_necrot_fac-like_cat"/>
</dbReference>
<dbReference type="GO" id="GO:0016787">
    <property type="term" value="F:hydrolase activity"/>
    <property type="evidence" value="ECO:0007669"/>
    <property type="project" value="UniProtKB-KW"/>
</dbReference>
<evidence type="ECO:0000313" key="12">
    <source>
        <dbReference type="EMBL" id="MSS82456.1"/>
    </source>
</evidence>
<evidence type="ECO:0000256" key="4">
    <source>
        <dbReference type="ARBA" id="ARBA00022679"/>
    </source>
</evidence>
<sequence>MRVAGSSFQGFLLCRKNLTNEVGKMADFAFAEAKGVEWGCFPAWKQWGVVHGFLCRTGGCSSLFPGGLNLSYNVGDDREKVLANRQKMAAALDFPLERAVACQQVHSTHVAVVTEQDAGKGTLTLADAIPETDGMVTDCHRLPLLISYADCVPILLADTRTGAVGAVHGGWRGSVGKIVPHALNVMKEAFGTEPGDVVAGIGPSIGPCCYEVGQEVADRAAEYPSCLTPHGPGHYMLDLWQLNTLELLEAGVPREQIYRADCCTSCHKDRFFSYRAEKGKTGRLYAVIYRK</sequence>
<protein>
    <recommendedName>
        <fullName evidence="11">Purine nucleoside phosphorylase</fullName>
    </recommendedName>
</protein>
<dbReference type="AlphaFoldDB" id="A0A6N7W2L9"/>
<comment type="caution">
    <text evidence="12">The sequence shown here is derived from an EMBL/GenBank/DDBJ whole genome shotgun (WGS) entry which is preliminary data.</text>
</comment>
<dbReference type="Proteomes" id="UP000441455">
    <property type="component" value="Unassembled WGS sequence"/>
</dbReference>
<comment type="catalytic activity">
    <reaction evidence="9">
        <text>adenosine + phosphate = alpha-D-ribose 1-phosphate + adenine</text>
        <dbReference type="Rhea" id="RHEA:27642"/>
        <dbReference type="ChEBI" id="CHEBI:16335"/>
        <dbReference type="ChEBI" id="CHEBI:16708"/>
        <dbReference type="ChEBI" id="CHEBI:43474"/>
        <dbReference type="ChEBI" id="CHEBI:57720"/>
        <dbReference type="EC" id="2.4.2.1"/>
    </reaction>
    <physiologicalReaction direction="left-to-right" evidence="9">
        <dbReference type="Rhea" id="RHEA:27643"/>
    </physiologicalReaction>
</comment>
<dbReference type="CDD" id="cd16833">
    <property type="entry name" value="YfiH"/>
    <property type="match status" value="1"/>
</dbReference>
<proteinExistence type="inferred from homology"/>
<organism evidence="12 13">
    <name type="scientific">Acidaminococcus fermentans</name>
    <dbReference type="NCBI Taxonomy" id="905"/>
    <lineage>
        <taxon>Bacteria</taxon>
        <taxon>Bacillati</taxon>
        <taxon>Bacillota</taxon>
        <taxon>Negativicutes</taxon>
        <taxon>Acidaminococcales</taxon>
        <taxon>Acidaminococcaceae</taxon>
        <taxon>Acidaminococcus</taxon>
    </lineage>
</organism>
<evidence type="ECO:0000256" key="2">
    <source>
        <dbReference type="ARBA" id="ARBA00003215"/>
    </source>
</evidence>
<evidence type="ECO:0000256" key="5">
    <source>
        <dbReference type="ARBA" id="ARBA00022723"/>
    </source>
</evidence>
<dbReference type="PANTHER" id="PTHR30616">
    <property type="entry name" value="UNCHARACTERIZED PROTEIN YFIH"/>
    <property type="match status" value="1"/>
</dbReference>
<comment type="catalytic activity">
    <reaction evidence="10">
        <text>S-methyl-5'-thioadenosine + phosphate = 5-(methylsulfanyl)-alpha-D-ribose 1-phosphate + adenine</text>
        <dbReference type="Rhea" id="RHEA:11852"/>
        <dbReference type="ChEBI" id="CHEBI:16708"/>
        <dbReference type="ChEBI" id="CHEBI:17509"/>
        <dbReference type="ChEBI" id="CHEBI:43474"/>
        <dbReference type="ChEBI" id="CHEBI:58533"/>
        <dbReference type="EC" id="2.4.2.28"/>
    </reaction>
    <physiologicalReaction direction="left-to-right" evidence="10">
        <dbReference type="Rhea" id="RHEA:11853"/>
    </physiologicalReaction>
</comment>
<evidence type="ECO:0000256" key="10">
    <source>
        <dbReference type="ARBA" id="ARBA00049893"/>
    </source>
</evidence>
<dbReference type="OrthoDB" id="4279at2"/>
<comment type="catalytic activity">
    <reaction evidence="1">
        <text>inosine + phosphate = alpha-D-ribose 1-phosphate + hypoxanthine</text>
        <dbReference type="Rhea" id="RHEA:27646"/>
        <dbReference type="ChEBI" id="CHEBI:17368"/>
        <dbReference type="ChEBI" id="CHEBI:17596"/>
        <dbReference type="ChEBI" id="CHEBI:43474"/>
        <dbReference type="ChEBI" id="CHEBI:57720"/>
        <dbReference type="EC" id="2.4.2.1"/>
    </reaction>
    <physiologicalReaction direction="left-to-right" evidence="1">
        <dbReference type="Rhea" id="RHEA:27647"/>
    </physiologicalReaction>
</comment>
<keyword evidence="4" id="KW-0808">Transferase</keyword>
<comment type="similarity">
    <text evidence="3 11">Belongs to the purine nucleoside phosphorylase YfiH/LACC1 family.</text>
</comment>
<dbReference type="Pfam" id="PF02578">
    <property type="entry name" value="Cu-oxidase_4"/>
    <property type="match status" value="1"/>
</dbReference>
<evidence type="ECO:0000256" key="9">
    <source>
        <dbReference type="ARBA" id="ARBA00048968"/>
    </source>
</evidence>
<evidence type="ECO:0000256" key="3">
    <source>
        <dbReference type="ARBA" id="ARBA00007353"/>
    </source>
</evidence>
<evidence type="ECO:0000256" key="11">
    <source>
        <dbReference type="RuleBase" id="RU361274"/>
    </source>
</evidence>
<dbReference type="GO" id="GO:0017061">
    <property type="term" value="F:S-methyl-5-thioadenosine phosphorylase activity"/>
    <property type="evidence" value="ECO:0007669"/>
    <property type="project" value="UniProtKB-EC"/>
</dbReference>
<dbReference type="SUPFAM" id="SSF64438">
    <property type="entry name" value="CNF1/YfiH-like putative cysteine hydrolases"/>
    <property type="match status" value="1"/>
</dbReference>
<dbReference type="InterPro" id="IPR038371">
    <property type="entry name" value="Cu_polyphenol_OxRdtase_sf"/>
</dbReference>
<dbReference type="NCBIfam" id="TIGR00726">
    <property type="entry name" value="peptidoglycan editing factor PgeF"/>
    <property type="match status" value="1"/>
</dbReference>
<dbReference type="InterPro" id="IPR003730">
    <property type="entry name" value="Cu_polyphenol_OxRdtase"/>
</dbReference>
<dbReference type="PANTHER" id="PTHR30616:SF2">
    <property type="entry name" value="PURINE NUCLEOSIDE PHOSPHORYLASE LACC1"/>
    <property type="match status" value="1"/>
</dbReference>
<evidence type="ECO:0000256" key="7">
    <source>
        <dbReference type="ARBA" id="ARBA00022833"/>
    </source>
</evidence>
<comment type="catalytic activity">
    <reaction evidence="8">
        <text>adenosine + H2O + H(+) = inosine + NH4(+)</text>
        <dbReference type="Rhea" id="RHEA:24408"/>
        <dbReference type="ChEBI" id="CHEBI:15377"/>
        <dbReference type="ChEBI" id="CHEBI:15378"/>
        <dbReference type="ChEBI" id="CHEBI:16335"/>
        <dbReference type="ChEBI" id="CHEBI:17596"/>
        <dbReference type="ChEBI" id="CHEBI:28938"/>
        <dbReference type="EC" id="3.5.4.4"/>
    </reaction>
    <physiologicalReaction direction="left-to-right" evidence="8">
        <dbReference type="Rhea" id="RHEA:24409"/>
    </physiologicalReaction>
</comment>
<gene>
    <name evidence="12" type="primary">pgeF</name>
    <name evidence="12" type="ORF">FX155_07605</name>
</gene>
<reference evidence="12 13" key="1">
    <citation type="submission" date="2019-08" db="EMBL/GenBank/DDBJ databases">
        <title>In-depth cultivation of the pig gut microbiome towards novel bacterial diversity and tailored functional studies.</title>
        <authorList>
            <person name="Wylensek D."/>
            <person name="Hitch T.C.A."/>
            <person name="Clavel T."/>
        </authorList>
    </citation>
    <scope>NUCLEOTIDE SEQUENCE [LARGE SCALE GENOMIC DNA]</scope>
    <source>
        <strain evidence="12 13">WCA-389-WT-5B</strain>
    </source>
</reference>
<dbReference type="Gene3D" id="3.60.140.10">
    <property type="entry name" value="CNF1/YfiH-like putative cysteine hydrolases"/>
    <property type="match status" value="1"/>
</dbReference>
<evidence type="ECO:0000313" key="13">
    <source>
        <dbReference type="Proteomes" id="UP000441455"/>
    </source>
</evidence>
<dbReference type="GO" id="GO:0005507">
    <property type="term" value="F:copper ion binding"/>
    <property type="evidence" value="ECO:0007669"/>
    <property type="project" value="TreeGrafter"/>
</dbReference>
<dbReference type="EMBL" id="VULN01000010">
    <property type="protein sequence ID" value="MSS82456.1"/>
    <property type="molecule type" value="Genomic_DNA"/>
</dbReference>
<name>A0A6N7W2L9_ACIFE</name>